<accession>A0ABP6QPQ2</accession>
<gene>
    <name evidence="1" type="ORF">GCM10010469_00610</name>
</gene>
<proteinExistence type="predicted"/>
<evidence type="ECO:0000313" key="2">
    <source>
        <dbReference type="Proteomes" id="UP001500728"/>
    </source>
</evidence>
<sequence>MTGNESNVESLRTADFVFLSVDDNTARRRIVEELERQQAAFIDVGMGVYESNGQLSGLVRVTTSTSARRRHVHDRQRIPLADGAAPNGYQRNIQIADLNALNAALAVIKWKKLCGFYLDLEEEFHSLYQIDGNVLTNEDTR</sequence>
<keyword evidence="2" id="KW-1185">Reference proteome</keyword>
<protein>
    <submittedName>
        <fullName evidence="1">Uncharacterized protein</fullName>
    </submittedName>
</protein>
<reference evidence="2" key="1">
    <citation type="journal article" date="2019" name="Int. J. Syst. Evol. Microbiol.">
        <title>The Global Catalogue of Microorganisms (GCM) 10K type strain sequencing project: providing services to taxonomists for standard genome sequencing and annotation.</title>
        <authorList>
            <consortium name="The Broad Institute Genomics Platform"/>
            <consortium name="The Broad Institute Genome Sequencing Center for Infectious Disease"/>
            <person name="Wu L."/>
            <person name="Ma J."/>
        </authorList>
    </citation>
    <scope>NUCLEOTIDE SEQUENCE [LARGE SCALE GENOMIC DNA]</scope>
    <source>
        <strain evidence="2">JCM 9381</strain>
    </source>
</reference>
<comment type="caution">
    <text evidence="1">The sequence shown here is derived from an EMBL/GenBank/DDBJ whole genome shotgun (WGS) entry which is preliminary data.</text>
</comment>
<dbReference type="RefSeq" id="WP_346150310.1">
    <property type="nucleotide sequence ID" value="NZ_BAAAUW010000001.1"/>
</dbReference>
<dbReference type="EMBL" id="BAAAUW010000001">
    <property type="protein sequence ID" value="GAA3245501.1"/>
    <property type="molecule type" value="Genomic_DNA"/>
</dbReference>
<name>A0ABP6QPQ2_9ACTN</name>
<organism evidence="1 2">
    <name type="scientific">Streptomyces labedae</name>
    <dbReference type="NCBI Taxonomy" id="285569"/>
    <lineage>
        <taxon>Bacteria</taxon>
        <taxon>Bacillati</taxon>
        <taxon>Actinomycetota</taxon>
        <taxon>Actinomycetes</taxon>
        <taxon>Kitasatosporales</taxon>
        <taxon>Streptomycetaceae</taxon>
        <taxon>Streptomyces</taxon>
    </lineage>
</organism>
<dbReference type="Proteomes" id="UP001500728">
    <property type="component" value="Unassembled WGS sequence"/>
</dbReference>
<evidence type="ECO:0000313" key="1">
    <source>
        <dbReference type="EMBL" id="GAA3245501.1"/>
    </source>
</evidence>